<dbReference type="InterPro" id="IPR009057">
    <property type="entry name" value="Homeodomain-like_sf"/>
</dbReference>
<dbReference type="RefSeq" id="WP_099153580.1">
    <property type="nucleotide sequence ID" value="NZ_PDUD01000034.1"/>
</dbReference>
<gene>
    <name evidence="5" type="ORF">CRP01_29110</name>
</gene>
<reference evidence="5 6" key="1">
    <citation type="submission" date="2017-10" db="EMBL/GenBank/DDBJ databases">
        <title>The draft genome sequence of Lewinella nigricans NBRC 102662.</title>
        <authorList>
            <person name="Wang K."/>
        </authorList>
    </citation>
    <scope>NUCLEOTIDE SEQUENCE [LARGE SCALE GENOMIC DNA]</scope>
    <source>
        <strain evidence="5 6">NBRC 102662</strain>
    </source>
</reference>
<dbReference type="InterPro" id="IPR037923">
    <property type="entry name" value="HTH-like"/>
</dbReference>
<comment type="caution">
    <text evidence="5">The sequence shown here is derived from an EMBL/GenBank/DDBJ whole genome shotgun (WGS) entry which is preliminary data.</text>
</comment>
<keyword evidence="2" id="KW-0238">DNA-binding</keyword>
<proteinExistence type="predicted"/>
<dbReference type="PROSITE" id="PS01124">
    <property type="entry name" value="HTH_ARAC_FAMILY_2"/>
    <property type="match status" value="1"/>
</dbReference>
<dbReference type="PANTHER" id="PTHR43280">
    <property type="entry name" value="ARAC-FAMILY TRANSCRIPTIONAL REGULATOR"/>
    <property type="match status" value="1"/>
</dbReference>
<dbReference type="InterPro" id="IPR018060">
    <property type="entry name" value="HTH_AraC"/>
</dbReference>
<name>A0A2D0N418_FLAN2</name>
<evidence type="ECO:0000313" key="6">
    <source>
        <dbReference type="Proteomes" id="UP000223913"/>
    </source>
</evidence>
<keyword evidence="3" id="KW-0804">Transcription</keyword>
<dbReference type="Pfam" id="PF12833">
    <property type="entry name" value="HTH_18"/>
    <property type="match status" value="1"/>
</dbReference>
<dbReference type="SUPFAM" id="SSF46689">
    <property type="entry name" value="Homeodomain-like"/>
    <property type="match status" value="1"/>
</dbReference>
<dbReference type="GO" id="GO:0043565">
    <property type="term" value="F:sequence-specific DNA binding"/>
    <property type="evidence" value="ECO:0007669"/>
    <property type="project" value="InterPro"/>
</dbReference>
<keyword evidence="1" id="KW-0805">Transcription regulation</keyword>
<accession>A0A2D0N418</accession>
<dbReference type="EMBL" id="PDUD01000034">
    <property type="protein sequence ID" value="PHN03140.1"/>
    <property type="molecule type" value="Genomic_DNA"/>
</dbReference>
<dbReference type="GO" id="GO:0003700">
    <property type="term" value="F:DNA-binding transcription factor activity"/>
    <property type="evidence" value="ECO:0007669"/>
    <property type="project" value="InterPro"/>
</dbReference>
<evidence type="ECO:0000256" key="2">
    <source>
        <dbReference type="ARBA" id="ARBA00023125"/>
    </source>
</evidence>
<protein>
    <submittedName>
        <fullName evidence="5">AraC family transcriptional regulator</fullName>
    </submittedName>
</protein>
<dbReference type="InterPro" id="IPR020449">
    <property type="entry name" value="Tscrpt_reg_AraC-type_HTH"/>
</dbReference>
<keyword evidence="6" id="KW-1185">Reference proteome</keyword>
<evidence type="ECO:0000256" key="1">
    <source>
        <dbReference type="ARBA" id="ARBA00023015"/>
    </source>
</evidence>
<dbReference type="PANTHER" id="PTHR43280:SF32">
    <property type="entry name" value="TRANSCRIPTIONAL REGULATORY PROTEIN"/>
    <property type="match status" value="1"/>
</dbReference>
<dbReference type="Gene3D" id="1.10.10.60">
    <property type="entry name" value="Homeodomain-like"/>
    <property type="match status" value="1"/>
</dbReference>
<dbReference type="SMART" id="SM00342">
    <property type="entry name" value="HTH_ARAC"/>
    <property type="match status" value="1"/>
</dbReference>
<evidence type="ECO:0000313" key="5">
    <source>
        <dbReference type="EMBL" id="PHN03140.1"/>
    </source>
</evidence>
<dbReference type="AlphaFoldDB" id="A0A2D0N418"/>
<dbReference type="SUPFAM" id="SSF51215">
    <property type="entry name" value="Regulatory protein AraC"/>
    <property type="match status" value="1"/>
</dbReference>
<dbReference type="OrthoDB" id="2666928at2"/>
<dbReference type="Proteomes" id="UP000223913">
    <property type="component" value="Unassembled WGS sequence"/>
</dbReference>
<feature type="domain" description="HTH araC/xylS-type" evidence="4">
    <location>
        <begin position="191"/>
        <end position="289"/>
    </location>
</feature>
<evidence type="ECO:0000259" key="4">
    <source>
        <dbReference type="PROSITE" id="PS01124"/>
    </source>
</evidence>
<evidence type="ECO:0000256" key="3">
    <source>
        <dbReference type="ARBA" id="ARBA00023163"/>
    </source>
</evidence>
<dbReference type="InterPro" id="IPR003313">
    <property type="entry name" value="AraC-bd"/>
</dbReference>
<organism evidence="5 6">
    <name type="scientific">Flavilitoribacter nigricans (strain ATCC 23147 / DSM 23189 / NBRC 102662 / NCIMB 1420 / SS-2)</name>
    <name type="common">Lewinella nigricans</name>
    <dbReference type="NCBI Taxonomy" id="1122177"/>
    <lineage>
        <taxon>Bacteria</taxon>
        <taxon>Pseudomonadati</taxon>
        <taxon>Bacteroidota</taxon>
        <taxon>Saprospiria</taxon>
        <taxon>Saprospirales</taxon>
        <taxon>Lewinellaceae</taxon>
        <taxon>Flavilitoribacter</taxon>
    </lineage>
</organism>
<dbReference type="Pfam" id="PF02311">
    <property type="entry name" value="AraC_binding"/>
    <property type="match status" value="1"/>
</dbReference>
<sequence length="297" mass="34233">MSISSVQKYRYQEPLTTGTPTFFEVQRIQLETSCVANHNHRADHYQIYFLEEGMGKYQIDFQDVEINGAGIFCLSPGQVLTVESEAVKSGYQIGFNREFYCVETHGKEIACNGVLFNNVHRATTLQLSPAEAAPYQLLLSNMIRELEKPGKAHREMLETYLRMFLIEVLRMYDERAGWTGEANDSESRLAEDFIALVEKHFRTIHAVSDYAEKLFVSPKSLAKRLKAHGYKTPTETIRDRIVLEAKRDLRYTAKTIKEIAFELGFEDPAYFTRYFKKAASESPQAYRDTYQNDRVIS</sequence>
<dbReference type="PRINTS" id="PR00032">
    <property type="entry name" value="HTHARAC"/>
</dbReference>